<sequence length="178" mass="18476">MSSPEIDPTCGVAHGSPAEQATDRVLVAVFVSPVSAHLVRYGADLGFRTVLVEPDAARRSETTADVVVGGFDELDDGAAGPAADVVVTDHHRDELGVLLRDALARPVRWVGVMGNPRHEGPHVAALAALGVPPEEVARVHRPIGLDIGSRTPPEIAVSTLAGLLADRAGRSGGFAHAR</sequence>
<proteinExistence type="predicted"/>
<dbReference type="PANTHER" id="PTHR30388:SF6">
    <property type="entry name" value="XANTHINE DEHYDROGENASE SUBUNIT A-RELATED"/>
    <property type="match status" value="1"/>
</dbReference>
<keyword evidence="3" id="KW-1185">Reference proteome</keyword>
<name>A0A853CDS7_9ACTN</name>
<dbReference type="InterPro" id="IPR052698">
    <property type="entry name" value="MoCofactor_Util/Proc"/>
</dbReference>
<accession>A0A853CDS7</accession>
<evidence type="ECO:0000259" key="1">
    <source>
        <dbReference type="Pfam" id="PF13478"/>
    </source>
</evidence>
<dbReference type="Gene3D" id="3.40.50.720">
    <property type="entry name" value="NAD(P)-binding Rossmann-like Domain"/>
    <property type="match status" value="1"/>
</dbReference>
<reference evidence="2 3" key="1">
    <citation type="submission" date="2020-07" db="EMBL/GenBank/DDBJ databases">
        <title>Sequencing the genomes of 1000 actinobacteria strains.</title>
        <authorList>
            <person name="Klenk H.-P."/>
        </authorList>
    </citation>
    <scope>NUCLEOTIDE SEQUENCE [LARGE SCALE GENOMIC DNA]</scope>
    <source>
        <strain evidence="2 3">DSM 104001</strain>
    </source>
</reference>
<dbReference type="InterPro" id="IPR027051">
    <property type="entry name" value="XdhC_Rossmann_dom"/>
</dbReference>
<dbReference type="PANTHER" id="PTHR30388">
    <property type="entry name" value="ALDEHYDE OXIDOREDUCTASE MOLYBDENUM COFACTOR ASSEMBLY PROTEIN"/>
    <property type="match status" value="1"/>
</dbReference>
<comment type="caution">
    <text evidence="2">The sequence shown here is derived from an EMBL/GenBank/DDBJ whole genome shotgun (WGS) entry which is preliminary data.</text>
</comment>
<dbReference type="Proteomes" id="UP000541969">
    <property type="component" value="Unassembled WGS sequence"/>
</dbReference>
<gene>
    <name evidence="2" type="ORF">GGQ55_000796</name>
</gene>
<dbReference type="AlphaFoldDB" id="A0A853CDS7"/>
<evidence type="ECO:0000313" key="3">
    <source>
        <dbReference type="Proteomes" id="UP000541969"/>
    </source>
</evidence>
<organism evidence="2 3">
    <name type="scientific">Petropleomorpha daqingensis</name>
    <dbReference type="NCBI Taxonomy" id="2026353"/>
    <lineage>
        <taxon>Bacteria</taxon>
        <taxon>Bacillati</taxon>
        <taxon>Actinomycetota</taxon>
        <taxon>Actinomycetes</taxon>
        <taxon>Geodermatophilales</taxon>
        <taxon>Geodermatophilaceae</taxon>
        <taxon>Petropleomorpha</taxon>
    </lineage>
</organism>
<protein>
    <submittedName>
        <fullName evidence="2">Xanthine dehydrogenase accessory factor</fullName>
    </submittedName>
</protein>
<dbReference type="EMBL" id="JACBZT010000001">
    <property type="protein sequence ID" value="NYJ04518.1"/>
    <property type="molecule type" value="Genomic_DNA"/>
</dbReference>
<feature type="domain" description="XdhC Rossmann" evidence="1">
    <location>
        <begin position="26"/>
        <end position="162"/>
    </location>
</feature>
<dbReference type="Pfam" id="PF13478">
    <property type="entry name" value="XdhC_C"/>
    <property type="match status" value="1"/>
</dbReference>
<evidence type="ECO:0000313" key="2">
    <source>
        <dbReference type="EMBL" id="NYJ04518.1"/>
    </source>
</evidence>
<dbReference type="RefSeq" id="WP_179715230.1">
    <property type="nucleotide sequence ID" value="NZ_JACBZT010000001.1"/>
</dbReference>